<dbReference type="AlphaFoldDB" id="A0A8J2KUU1"/>
<feature type="non-terminal residue" evidence="2">
    <location>
        <position position="31"/>
    </location>
</feature>
<sequence>MITNTASRKPEFLDAEGSEEEPESTRDILLD</sequence>
<feature type="region of interest" description="Disordered" evidence="1">
    <location>
        <begin position="1"/>
        <end position="31"/>
    </location>
</feature>
<evidence type="ECO:0000256" key="1">
    <source>
        <dbReference type="SAM" id="MobiDB-lite"/>
    </source>
</evidence>
<organism evidence="2 3">
    <name type="scientific">Allacma fusca</name>
    <dbReference type="NCBI Taxonomy" id="39272"/>
    <lineage>
        <taxon>Eukaryota</taxon>
        <taxon>Metazoa</taxon>
        <taxon>Ecdysozoa</taxon>
        <taxon>Arthropoda</taxon>
        <taxon>Hexapoda</taxon>
        <taxon>Collembola</taxon>
        <taxon>Symphypleona</taxon>
        <taxon>Sminthuridae</taxon>
        <taxon>Allacma</taxon>
    </lineage>
</organism>
<keyword evidence="3" id="KW-1185">Reference proteome</keyword>
<feature type="compositionally biased region" description="Acidic residues" evidence="1">
    <location>
        <begin position="13"/>
        <end position="22"/>
    </location>
</feature>
<evidence type="ECO:0000313" key="3">
    <source>
        <dbReference type="Proteomes" id="UP000708208"/>
    </source>
</evidence>
<protein>
    <submittedName>
        <fullName evidence="2">Uncharacterized protein</fullName>
    </submittedName>
</protein>
<evidence type="ECO:0000313" key="2">
    <source>
        <dbReference type="EMBL" id="CAG7732101.1"/>
    </source>
</evidence>
<accession>A0A8J2KUU1</accession>
<dbReference type="EMBL" id="CAJVCH010224849">
    <property type="protein sequence ID" value="CAG7732101.1"/>
    <property type="molecule type" value="Genomic_DNA"/>
</dbReference>
<reference evidence="2" key="1">
    <citation type="submission" date="2021-06" db="EMBL/GenBank/DDBJ databases">
        <authorList>
            <person name="Hodson N. C."/>
            <person name="Mongue J. A."/>
            <person name="Jaron S. K."/>
        </authorList>
    </citation>
    <scope>NUCLEOTIDE SEQUENCE</scope>
</reference>
<comment type="caution">
    <text evidence="2">The sequence shown here is derived from an EMBL/GenBank/DDBJ whole genome shotgun (WGS) entry which is preliminary data.</text>
</comment>
<dbReference type="Proteomes" id="UP000708208">
    <property type="component" value="Unassembled WGS sequence"/>
</dbReference>
<name>A0A8J2KUU1_9HEXA</name>
<gene>
    <name evidence="2" type="ORF">AFUS01_LOCUS20638</name>
</gene>
<proteinExistence type="predicted"/>